<evidence type="ECO:0000256" key="1">
    <source>
        <dbReference type="SAM" id="MobiDB-lite"/>
    </source>
</evidence>
<feature type="non-terminal residue" evidence="3">
    <location>
        <position position="1"/>
    </location>
</feature>
<reference evidence="3 4" key="1">
    <citation type="submission" date="2023-04" db="EMBL/GenBank/DDBJ databases">
        <title>Genome of Basidiobolus ranarum AG-B5.</title>
        <authorList>
            <person name="Stajich J.E."/>
            <person name="Carter-House D."/>
            <person name="Gryganskyi A."/>
        </authorList>
    </citation>
    <scope>NUCLEOTIDE SEQUENCE [LARGE SCALE GENOMIC DNA]</scope>
    <source>
        <strain evidence="3 4">AG-B5</strain>
    </source>
</reference>
<feature type="chain" id="PRO_5045948875" evidence="2">
    <location>
        <begin position="35"/>
        <end position="339"/>
    </location>
</feature>
<sequence length="339" mass="38471">YIQLSNKHKVNLSTMLAARNLLATVSILVCTVSSVPVDYFNYGDQPCTLQSGLCAHRMQPRTMPTWTVKKSIQFPEMKQSFSTVTRSHNNLNTAMASNKKNINVKYQTGPSALVEGEHTSSAYGKQVGMKEPMGPGMGYISEGFQDTMMMPSESSTFAMKPMVHHTPEMVNEYTDRKAMDMPMTEQTETSFTPPMADHSSEMSKEPADRETMDMPMTDQTETSFMKPMDHQTSEMSDDSTKDQTMEMPMMEHTEEQPSHALLDRVNAHSSQKSHALSKSNQFDQSGVLDQTMYPLLHQEAPQVIIPYWGMQRPARPFKKYRKFGHRSYKIRYASSGKHF</sequence>
<evidence type="ECO:0000256" key="2">
    <source>
        <dbReference type="SAM" id="SignalP"/>
    </source>
</evidence>
<evidence type="ECO:0000313" key="3">
    <source>
        <dbReference type="EMBL" id="KAK9752488.1"/>
    </source>
</evidence>
<accession>A0ABR2WCN3</accession>
<keyword evidence="4" id="KW-1185">Reference proteome</keyword>
<keyword evidence="2" id="KW-0732">Signal</keyword>
<feature type="compositionally biased region" description="Basic and acidic residues" evidence="1">
    <location>
        <begin position="198"/>
        <end position="212"/>
    </location>
</feature>
<proteinExistence type="predicted"/>
<feature type="signal peptide" evidence="2">
    <location>
        <begin position="1"/>
        <end position="34"/>
    </location>
</feature>
<name>A0ABR2WCN3_9FUNG</name>
<gene>
    <name evidence="3" type="ORF">K7432_018030</name>
</gene>
<dbReference type="EMBL" id="JASJQH010004892">
    <property type="protein sequence ID" value="KAK9752488.1"/>
    <property type="molecule type" value="Genomic_DNA"/>
</dbReference>
<feature type="region of interest" description="Disordered" evidence="1">
    <location>
        <begin position="177"/>
        <end position="213"/>
    </location>
</feature>
<protein>
    <submittedName>
        <fullName evidence="3">Uncharacterized protein</fullName>
    </submittedName>
</protein>
<dbReference type="Proteomes" id="UP001479436">
    <property type="component" value="Unassembled WGS sequence"/>
</dbReference>
<evidence type="ECO:0000313" key="4">
    <source>
        <dbReference type="Proteomes" id="UP001479436"/>
    </source>
</evidence>
<organism evidence="3 4">
    <name type="scientific">Basidiobolus ranarum</name>
    <dbReference type="NCBI Taxonomy" id="34480"/>
    <lineage>
        <taxon>Eukaryota</taxon>
        <taxon>Fungi</taxon>
        <taxon>Fungi incertae sedis</taxon>
        <taxon>Zoopagomycota</taxon>
        <taxon>Entomophthoromycotina</taxon>
        <taxon>Basidiobolomycetes</taxon>
        <taxon>Basidiobolales</taxon>
        <taxon>Basidiobolaceae</taxon>
        <taxon>Basidiobolus</taxon>
    </lineage>
</organism>
<comment type="caution">
    <text evidence="3">The sequence shown here is derived from an EMBL/GenBank/DDBJ whole genome shotgun (WGS) entry which is preliminary data.</text>
</comment>